<evidence type="ECO:0000259" key="2">
    <source>
        <dbReference type="PROSITE" id="PS50937"/>
    </source>
</evidence>
<dbReference type="SMART" id="SM00422">
    <property type="entry name" value="HTH_MERR"/>
    <property type="match status" value="1"/>
</dbReference>
<comment type="caution">
    <text evidence="3">The sequence shown here is derived from an EMBL/GenBank/DDBJ whole genome shotgun (WGS) entry which is preliminary data.</text>
</comment>
<dbReference type="Pfam" id="PF13411">
    <property type="entry name" value="MerR_1"/>
    <property type="match status" value="1"/>
</dbReference>
<dbReference type="InterPro" id="IPR009061">
    <property type="entry name" value="DNA-bd_dom_put_sf"/>
</dbReference>
<organism evidence="3 4">
    <name type="scientific">Variimorphobacter saccharofermentans</name>
    <dbReference type="NCBI Taxonomy" id="2755051"/>
    <lineage>
        <taxon>Bacteria</taxon>
        <taxon>Bacillati</taxon>
        <taxon>Bacillota</taxon>
        <taxon>Clostridia</taxon>
        <taxon>Lachnospirales</taxon>
        <taxon>Lachnospiraceae</taxon>
        <taxon>Variimorphobacter</taxon>
    </lineage>
</organism>
<dbReference type="AlphaFoldDB" id="A0A839K0Y2"/>
<dbReference type="InterPro" id="IPR000551">
    <property type="entry name" value="MerR-type_HTH_dom"/>
</dbReference>
<reference evidence="3 4" key="1">
    <citation type="submission" date="2020-07" db="EMBL/GenBank/DDBJ databases">
        <title>Characterization and genome sequencing of isolate MD1, a novel member within the family Lachnospiraceae.</title>
        <authorList>
            <person name="Rettenmaier R."/>
            <person name="Di Bello L."/>
            <person name="Zinser C."/>
            <person name="Scheitz K."/>
            <person name="Liebl W."/>
            <person name="Zverlov V."/>
        </authorList>
    </citation>
    <scope>NUCLEOTIDE SEQUENCE [LARGE SCALE GENOMIC DNA]</scope>
    <source>
        <strain evidence="3 4">MD1</strain>
    </source>
</reference>
<dbReference type="InterPro" id="IPR047057">
    <property type="entry name" value="MerR_fam"/>
</dbReference>
<dbReference type="GO" id="GO:0003677">
    <property type="term" value="F:DNA binding"/>
    <property type="evidence" value="ECO:0007669"/>
    <property type="project" value="UniProtKB-KW"/>
</dbReference>
<dbReference type="SUPFAM" id="SSF46955">
    <property type="entry name" value="Putative DNA-binding domain"/>
    <property type="match status" value="1"/>
</dbReference>
<proteinExistence type="predicted"/>
<dbReference type="EMBL" id="JACEGA010000001">
    <property type="protein sequence ID" value="MBB2183384.1"/>
    <property type="molecule type" value="Genomic_DNA"/>
</dbReference>
<dbReference type="RefSeq" id="WP_228353042.1">
    <property type="nucleotide sequence ID" value="NZ_JACEGA010000001.1"/>
</dbReference>
<dbReference type="PANTHER" id="PTHR30204:SF98">
    <property type="entry name" value="HTH-TYPE TRANSCRIPTIONAL REGULATOR ADHR"/>
    <property type="match status" value="1"/>
</dbReference>
<protein>
    <submittedName>
        <fullName evidence="3">MerR family transcriptional regulator</fullName>
    </submittedName>
</protein>
<accession>A0A839K0Y2</accession>
<keyword evidence="4" id="KW-1185">Reference proteome</keyword>
<keyword evidence="1" id="KW-0238">DNA-binding</keyword>
<name>A0A839K0Y2_9FIRM</name>
<sequence length="128" mass="15334">MTIAEVSKKYDITPDTLRYYERVGLLPPVKRNHSGNRDYNENDCSWIQFIKFMRSAGLPIEVLIEYVSLFQQGDKTIEQRKKLLVEQRSKIVKKIKELHTTLEYLDYKINSYENSRIRIEENLKKFDE</sequence>
<dbReference type="PRINTS" id="PR00040">
    <property type="entry name" value="HTHMERR"/>
</dbReference>
<evidence type="ECO:0000256" key="1">
    <source>
        <dbReference type="ARBA" id="ARBA00023125"/>
    </source>
</evidence>
<feature type="domain" description="HTH merR-type" evidence="2">
    <location>
        <begin position="1"/>
        <end position="69"/>
    </location>
</feature>
<evidence type="ECO:0000313" key="3">
    <source>
        <dbReference type="EMBL" id="MBB2183384.1"/>
    </source>
</evidence>
<dbReference type="PROSITE" id="PS50937">
    <property type="entry name" value="HTH_MERR_2"/>
    <property type="match status" value="1"/>
</dbReference>
<dbReference type="GO" id="GO:0003700">
    <property type="term" value="F:DNA-binding transcription factor activity"/>
    <property type="evidence" value="ECO:0007669"/>
    <property type="project" value="InterPro"/>
</dbReference>
<dbReference type="Proteomes" id="UP000574276">
    <property type="component" value="Unassembled WGS sequence"/>
</dbReference>
<gene>
    <name evidence="3" type="ORF">H0486_10890</name>
</gene>
<dbReference type="PANTHER" id="PTHR30204">
    <property type="entry name" value="REDOX-CYCLING DRUG-SENSING TRANSCRIPTIONAL ACTIVATOR SOXR"/>
    <property type="match status" value="1"/>
</dbReference>
<evidence type="ECO:0000313" key="4">
    <source>
        <dbReference type="Proteomes" id="UP000574276"/>
    </source>
</evidence>
<dbReference type="CDD" id="cd01109">
    <property type="entry name" value="HTH_YyaN"/>
    <property type="match status" value="1"/>
</dbReference>
<dbReference type="Gene3D" id="1.10.1660.10">
    <property type="match status" value="1"/>
</dbReference>